<comment type="similarity">
    <text evidence="2 5">Belongs to the DegT/DnrJ/EryC1 family.</text>
</comment>
<reference evidence="6 7" key="1">
    <citation type="submission" date="2015-09" db="EMBL/GenBank/DDBJ databases">
        <title>Identification and resolution of microdiversity through metagenomic sequencing of parallel consortia.</title>
        <authorList>
            <person name="Nelson W.C."/>
            <person name="Romine M.F."/>
            <person name="Lindemann S.R."/>
        </authorList>
    </citation>
    <scope>NUCLEOTIDE SEQUENCE [LARGE SCALE GENOMIC DNA]</scope>
    <source>
        <strain evidence="6">Ana</strain>
    </source>
</reference>
<dbReference type="FunFam" id="3.40.640.10:FF:000089">
    <property type="entry name" value="Aminotransferase, DegT/DnrJ/EryC1/StrS family"/>
    <property type="match status" value="1"/>
</dbReference>
<evidence type="ECO:0000313" key="6">
    <source>
        <dbReference type="EMBL" id="KPQ36724.1"/>
    </source>
</evidence>
<evidence type="ECO:0000256" key="3">
    <source>
        <dbReference type="PIRSR" id="PIRSR000390-1"/>
    </source>
</evidence>
<dbReference type="PANTHER" id="PTHR30244">
    <property type="entry name" value="TRANSAMINASE"/>
    <property type="match status" value="1"/>
</dbReference>
<feature type="active site" description="Proton acceptor" evidence="3">
    <location>
        <position position="191"/>
    </location>
</feature>
<name>A0A0P7Z102_9CYAN</name>
<accession>A0A0P7Z102</accession>
<dbReference type="Gene3D" id="3.40.640.10">
    <property type="entry name" value="Type I PLP-dependent aspartate aminotransferase-like (Major domain)"/>
    <property type="match status" value="1"/>
</dbReference>
<dbReference type="InterPro" id="IPR000653">
    <property type="entry name" value="DegT/StrS_aminotransferase"/>
</dbReference>
<evidence type="ECO:0000256" key="5">
    <source>
        <dbReference type="RuleBase" id="RU004508"/>
    </source>
</evidence>
<evidence type="ECO:0000256" key="2">
    <source>
        <dbReference type="ARBA" id="ARBA00037999"/>
    </source>
</evidence>
<dbReference type="GO" id="GO:0008483">
    <property type="term" value="F:transaminase activity"/>
    <property type="evidence" value="ECO:0007669"/>
    <property type="project" value="TreeGrafter"/>
</dbReference>
<evidence type="ECO:0000256" key="4">
    <source>
        <dbReference type="PIRSR" id="PIRSR000390-2"/>
    </source>
</evidence>
<keyword evidence="1 4" id="KW-0663">Pyridoxal phosphate</keyword>
<evidence type="ECO:0000313" key="7">
    <source>
        <dbReference type="Proteomes" id="UP000050465"/>
    </source>
</evidence>
<dbReference type="GO" id="GO:0000271">
    <property type="term" value="P:polysaccharide biosynthetic process"/>
    <property type="evidence" value="ECO:0007669"/>
    <property type="project" value="TreeGrafter"/>
</dbReference>
<dbReference type="EMBL" id="LJZR01000004">
    <property type="protein sequence ID" value="KPQ36724.1"/>
    <property type="molecule type" value="Genomic_DNA"/>
</dbReference>
<dbReference type="Gene3D" id="3.90.1150.10">
    <property type="entry name" value="Aspartate Aminotransferase, domain 1"/>
    <property type="match status" value="1"/>
</dbReference>
<dbReference type="Proteomes" id="UP000050465">
    <property type="component" value="Unassembled WGS sequence"/>
</dbReference>
<dbReference type="AlphaFoldDB" id="A0A0P7Z102"/>
<dbReference type="GO" id="GO:0030170">
    <property type="term" value="F:pyridoxal phosphate binding"/>
    <property type="evidence" value="ECO:0007669"/>
    <property type="project" value="UniProtKB-ARBA"/>
</dbReference>
<feature type="modified residue" description="N6-(pyridoxal phosphate)lysine" evidence="4">
    <location>
        <position position="191"/>
    </location>
</feature>
<proteinExistence type="inferred from homology"/>
<dbReference type="InterPro" id="IPR015424">
    <property type="entry name" value="PyrdxlP-dep_Trfase"/>
</dbReference>
<dbReference type="Pfam" id="PF01041">
    <property type="entry name" value="DegT_DnrJ_EryC1"/>
    <property type="match status" value="1"/>
</dbReference>
<sequence length="379" mass="41243">MNKIITPVPPLDLTGQYATIESDISTAVLKVLASGQYINGPVVESFATAFGHYIGTEECVVCNSGTDALYLALRSLNIGPGDEVITSPFTFIATAEAISAVGAKPVFIDIERTTLNLNPTLIEAAITERTKAIMPVHIFGKPVDMDAVMAIAQQHSLWVIEDCAQATGAEWRGQKVGSIGHMGCFSFFPTKNLGGCGDGGALTTNHPDIAATARLLREHGSKVRYHHEAIGINSRLDAVQAAILQVKLQHLAQWNAQRMAVAERYRQLLASIPNVLAPSEIKAGTSVWNQYSILLEGFTANRRDRLRSAMQDHSVSTMVYYPIPLHRQPVYQNLGYGENALPVSDQAAAEVLALPMFPELTEQQQEQVIQALRKSLQQV</sequence>
<dbReference type="STRING" id="1666911.HLUCCA11_04360"/>
<dbReference type="InterPro" id="IPR015422">
    <property type="entry name" value="PyrdxlP-dep_Trfase_small"/>
</dbReference>
<dbReference type="CDD" id="cd00616">
    <property type="entry name" value="AHBA_syn"/>
    <property type="match status" value="1"/>
</dbReference>
<protein>
    <submittedName>
        <fullName evidence="6">Putative pyridoxal phosphate-dependent enzyme apparently involved in regulation of cell wall biogen</fullName>
    </submittedName>
</protein>
<dbReference type="PIRSF" id="PIRSF000390">
    <property type="entry name" value="PLP_StrS"/>
    <property type="match status" value="1"/>
</dbReference>
<organism evidence="6 7">
    <name type="scientific">Phormidesmis priestleyi Ana</name>
    <dbReference type="NCBI Taxonomy" id="1666911"/>
    <lineage>
        <taxon>Bacteria</taxon>
        <taxon>Bacillati</taxon>
        <taxon>Cyanobacteriota</taxon>
        <taxon>Cyanophyceae</taxon>
        <taxon>Leptolyngbyales</taxon>
        <taxon>Leptolyngbyaceae</taxon>
        <taxon>Phormidesmis</taxon>
    </lineage>
</organism>
<gene>
    <name evidence="6" type="ORF">HLUCCA11_04360</name>
</gene>
<dbReference type="PANTHER" id="PTHR30244:SF36">
    <property type="entry name" value="3-OXO-GLUCOSE-6-PHOSPHATE:GLUTAMATE AMINOTRANSFERASE"/>
    <property type="match status" value="1"/>
</dbReference>
<evidence type="ECO:0000256" key="1">
    <source>
        <dbReference type="ARBA" id="ARBA00022898"/>
    </source>
</evidence>
<dbReference type="SUPFAM" id="SSF53383">
    <property type="entry name" value="PLP-dependent transferases"/>
    <property type="match status" value="1"/>
</dbReference>
<dbReference type="PATRIC" id="fig|1666911.3.peg.2873"/>
<dbReference type="InterPro" id="IPR015421">
    <property type="entry name" value="PyrdxlP-dep_Trfase_major"/>
</dbReference>
<comment type="caution">
    <text evidence="6">The sequence shown here is derived from an EMBL/GenBank/DDBJ whole genome shotgun (WGS) entry which is preliminary data.</text>
</comment>